<dbReference type="AlphaFoldDB" id="A0A6I4M1U6"/>
<dbReference type="PANTHER" id="PTHR46796">
    <property type="entry name" value="HTH-TYPE TRANSCRIPTIONAL ACTIVATOR RHAS-RELATED"/>
    <property type="match status" value="1"/>
</dbReference>
<organism evidence="6 7">
    <name type="scientific">Actinomadura physcomitrii</name>
    <dbReference type="NCBI Taxonomy" id="2650748"/>
    <lineage>
        <taxon>Bacteria</taxon>
        <taxon>Bacillati</taxon>
        <taxon>Actinomycetota</taxon>
        <taxon>Actinomycetes</taxon>
        <taxon>Streptosporangiales</taxon>
        <taxon>Thermomonosporaceae</taxon>
        <taxon>Actinomadura</taxon>
    </lineage>
</organism>
<keyword evidence="3" id="KW-0804">Transcription</keyword>
<dbReference type="InterPro" id="IPR009057">
    <property type="entry name" value="Homeodomain-like_sf"/>
</dbReference>
<evidence type="ECO:0000256" key="1">
    <source>
        <dbReference type="ARBA" id="ARBA00023015"/>
    </source>
</evidence>
<dbReference type="InterPro" id="IPR018060">
    <property type="entry name" value="HTH_AraC"/>
</dbReference>
<comment type="caution">
    <text evidence="6">The sequence shown here is derived from an EMBL/GenBank/DDBJ whole genome shotgun (WGS) entry which is preliminary data.</text>
</comment>
<keyword evidence="2" id="KW-0238">DNA-binding</keyword>
<keyword evidence="7" id="KW-1185">Reference proteome</keyword>
<feature type="compositionally biased region" description="Pro residues" evidence="4">
    <location>
        <begin position="26"/>
        <end position="37"/>
    </location>
</feature>
<dbReference type="GO" id="GO:0003700">
    <property type="term" value="F:DNA-binding transcription factor activity"/>
    <property type="evidence" value="ECO:0007669"/>
    <property type="project" value="InterPro"/>
</dbReference>
<evidence type="ECO:0000256" key="2">
    <source>
        <dbReference type="ARBA" id="ARBA00023125"/>
    </source>
</evidence>
<dbReference type="SUPFAM" id="SSF46689">
    <property type="entry name" value="Homeodomain-like"/>
    <property type="match status" value="1"/>
</dbReference>
<dbReference type="EMBL" id="WBMS02000002">
    <property type="protein sequence ID" value="MVZ99301.1"/>
    <property type="molecule type" value="Genomic_DNA"/>
</dbReference>
<feature type="compositionally biased region" description="Pro residues" evidence="4">
    <location>
        <begin position="44"/>
        <end position="53"/>
    </location>
</feature>
<name>A0A6I4M1U6_9ACTN</name>
<accession>A0A6I4M1U6</accession>
<keyword evidence="1" id="KW-0805">Transcription regulation</keyword>
<dbReference type="Gene3D" id="1.10.10.60">
    <property type="entry name" value="Homeodomain-like"/>
    <property type="match status" value="1"/>
</dbReference>
<dbReference type="Pfam" id="PF12833">
    <property type="entry name" value="HTH_18"/>
    <property type="match status" value="1"/>
</dbReference>
<gene>
    <name evidence="6" type="ORF">F8568_002640</name>
</gene>
<feature type="domain" description="HTH araC/xylS-type" evidence="5">
    <location>
        <begin position="104"/>
        <end position="173"/>
    </location>
</feature>
<proteinExistence type="predicted"/>
<dbReference type="Proteomes" id="UP000462055">
    <property type="component" value="Unassembled WGS sequence"/>
</dbReference>
<sequence>MVHRRPERQPVRERPVPEWADHRVRVPPPGRPAPRPAPAVTAPPRTPPTPPRTAPSRRGSSQYAETPLPPSGRADGLGPLLQWALARLDRPLTTTDLAARAGLTLIRRFHAETGTTPLQWLLAQRVIRARELLEETDLSIDLVAEKGGLGTAPNLRSHFARELGVTPSEYRRVPAG</sequence>
<evidence type="ECO:0000313" key="6">
    <source>
        <dbReference type="EMBL" id="MVZ99301.1"/>
    </source>
</evidence>
<dbReference type="GO" id="GO:0043565">
    <property type="term" value="F:sequence-specific DNA binding"/>
    <property type="evidence" value="ECO:0007669"/>
    <property type="project" value="InterPro"/>
</dbReference>
<reference evidence="6" key="1">
    <citation type="submission" date="2019-12" db="EMBL/GenBank/DDBJ databases">
        <title>Actinomadura physcomitrii sp. nov., a novel actinomycete isolated from moss [Physcomitrium sphaericum (Ludw) Fuernr].</title>
        <authorList>
            <person name="Zhuang X."/>
        </authorList>
    </citation>
    <scope>NUCLEOTIDE SEQUENCE [LARGE SCALE GENOMIC DNA]</scope>
    <source>
        <strain evidence="6">LD22</strain>
    </source>
</reference>
<dbReference type="SMART" id="SM00342">
    <property type="entry name" value="HTH_ARAC"/>
    <property type="match status" value="1"/>
</dbReference>
<evidence type="ECO:0000259" key="5">
    <source>
        <dbReference type="PROSITE" id="PS01124"/>
    </source>
</evidence>
<evidence type="ECO:0000256" key="3">
    <source>
        <dbReference type="ARBA" id="ARBA00023163"/>
    </source>
</evidence>
<feature type="region of interest" description="Disordered" evidence="4">
    <location>
        <begin position="1"/>
        <end position="75"/>
    </location>
</feature>
<evidence type="ECO:0000256" key="4">
    <source>
        <dbReference type="SAM" id="MobiDB-lite"/>
    </source>
</evidence>
<feature type="compositionally biased region" description="Basic and acidic residues" evidence="4">
    <location>
        <begin position="7"/>
        <end position="24"/>
    </location>
</feature>
<dbReference type="InterPro" id="IPR050204">
    <property type="entry name" value="AraC_XylS_family_regulators"/>
</dbReference>
<dbReference type="PROSITE" id="PS01124">
    <property type="entry name" value="HTH_ARAC_FAMILY_2"/>
    <property type="match status" value="1"/>
</dbReference>
<protein>
    <submittedName>
        <fullName evidence="6">Helix-turn-helix domain-containing protein</fullName>
    </submittedName>
</protein>
<evidence type="ECO:0000313" key="7">
    <source>
        <dbReference type="Proteomes" id="UP000462055"/>
    </source>
</evidence>